<dbReference type="InterPro" id="IPR050256">
    <property type="entry name" value="Glycosyltransferase_2"/>
</dbReference>
<dbReference type="EC" id="2.4.1.-" evidence="3"/>
<keyword evidence="1" id="KW-1133">Transmembrane helix</keyword>
<accession>A0A7G9YYW7</accession>
<proteinExistence type="predicted"/>
<dbReference type="EMBL" id="MT631534">
    <property type="protein sequence ID" value="QNO53201.1"/>
    <property type="molecule type" value="Genomic_DNA"/>
</dbReference>
<sequence length="309" mass="34505">MKDMKIVIPELRVVIPAYNEESSIGEVIDRTREACKDAEIIVVDDGSKDNTAAIAKRRNVKVISNPTNYGYGKALKIGFDSKTDYIKYFAFLDADNTYPPEKIPELYNLCKQENGVDIAVGSRFLGANKGMPIIRKLGNRFFALIVSIYTGKTITDAGSGMRVFKASLLPEFQDLPDGLSFTPGMTVKVLHKGMTYQEIPIEYHERAGESKLSAIKDGYRFFNVISNTVKNHRPIAFFSTIGIPLFVIGVILGVYSVGRWLTGSLFIPSFILTTLLILVGMFILMIGLVADMIVDLRHVVERMEKEMKK</sequence>
<feature type="transmembrane region" description="Helical" evidence="1">
    <location>
        <begin position="235"/>
        <end position="258"/>
    </location>
</feature>
<evidence type="ECO:0000313" key="3">
    <source>
        <dbReference type="EMBL" id="QNO53201.1"/>
    </source>
</evidence>
<name>A0A7G9YYW7_9EURY</name>
<evidence type="ECO:0000256" key="1">
    <source>
        <dbReference type="SAM" id="Phobius"/>
    </source>
</evidence>
<dbReference type="AlphaFoldDB" id="A0A7G9YYW7"/>
<evidence type="ECO:0000259" key="2">
    <source>
        <dbReference type="Pfam" id="PF00535"/>
    </source>
</evidence>
<dbReference type="GO" id="GO:0016757">
    <property type="term" value="F:glycosyltransferase activity"/>
    <property type="evidence" value="ECO:0007669"/>
    <property type="project" value="UniProtKB-KW"/>
</dbReference>
<dbReference type="InterPro" id="IPR029044">
    <property type="entry name" value="Nucleotide-diphossugar_trans"/>
</dbReference>
<dbReference type="CDD" id="cd04179">
    <property type="entry name" value="DPM_DPG-synthase_like"/>
    <property type="match status" value="1"/>
</dbReference>
<organism evidence="3">
    <name type="scientific">Candidatus Methanophagaceae archaeon ANME-1 ERB6</name>
    <dbReference type="NCBI Taxonomy" id="2759912"/>
    <lineage>
        <taxon>Archaea</taxon>
        <taxon>Methanobacteriati</taxon>
        <taxon>Methanobacteriota</taxon>
        <taxon>Stenosarchaea group</taxon>
        <taxon>Methanomicrobia</taxon>
        <taxon>Candidatus Methanophagales</taxon>
        <taxon>Candidatus Methanophagaceae</taxon>
    </lineage>
</organism>
<keyword evidence="1" id="KW-0472">Membrane</keyword>
<keyword evidence="3" id="KW-0808">Transferase</keyword>
<dbReference type="SUPFAM" id="SSF53448">
    <property type="entry name" value="Nucleotide-diphospho-sugar transferases"/>
    <property type="match status" value="1"/>
</dbReference>
<reference evidence="3" key="1">
    <citation type="submission" date="2020-06" db="EMBL/GenBank/DDBJ databases">
        <title>Unique genomic features of the anaerobic methanotrophic archaea.</title>
        <authorList>
            <person name="Chadwick G.L."/>
            <person name="Skennerton C.T."/>
            <person name="Laso-Perez R."/>
            <person name="Leu A.O."/>
            <person name="Speth D.R."/>
            <person name="Yu H."/>
            <person name="Morgan-Lang C."/>
            <person name="Hatzenpichler R."/>
            <person name="Goudeau D."/>
            <person name="Malmstrom R."/>
            <person name="Brazelton W.J."/>
            <person name="Woyke T."/>
            <person name="Hallam S.J."/>
            <person name="Tyson G.W."/>
            <person name="Wegener G."/>
            <person name="Boetius A."/>
            <person name="Orphan V."/>
        </authorList>
    </citation>
    <scope>NUCLEOTIDE SEQUENCE</scope>
</reference>
<feature type="transmembrane region" description="Helical" evidence="1">
    <location>
        <begin position="270"/>
        <end position="294"/>
    </location>
</feature>
<dbReference type="PANTHER" id="PTHR48090:SF7">
    <property type="entry name" value="RFBJ PROTEIN"/>
    <property type="match status" value="1"/>
</dbReference>
<keyword evidence="1" id="KW-0812">Transmembrane</keyword>
<dbReference type="InterPro" id="IPR001173">
    <property type="entry name" value="Glyco_trans_2-like"/>
</dbReference>
<protein>
    <submittedName>
        <fullName evidence="3">Glycosyltransferase AglJ</fullName>
        <ecNumber evidence="3">2.4.1.-</ecNumber>
    </submittedName>
</protein>
<dbReference type="Pfam" id="PF00535">
    <property type="entry name" value="Glycos_transf_2"/>
    <property type="match status" value="1"/>
</dbReference>
<gene>
    <name evidence="3" type="primary">aglJ</name>
    <name evidence="3" type="ORF">HNLOENAD_00001</name>
</gene>
<keyword evidence="3" id="KW-0328">Glycosyltransferase</keyword>
<feature type="domain" description="Glycosyltransferase 2-like" evidence="2">
    <location>
        <begin position="13"/>
        <end position="169"/>
    </location>
</feature>
<dbReference type="PANTHER" id="PTHR48090">
    <property type="entry name" value="UNDECAPRENYL-PHOSPHATE 4-DEOXY-4-FORMAMIDO-L-ARABINOSE TRANSFERASE-RELATED"/>
    <property type="match status" value="1"/>
</dbReference>
<dbReference type="Gene3D" id="3.90.550.10">
    <property type="entry name" value="Spore Coat Polysaccharide Biosynthesis Protein SpsA, Chain A"/>
    <property type="match status" value="1"/>
</dbReference>